<proteinExistence type="predicted"/>
<reference evidence="2" key="1">
    <citation type="submission" date="2021-06" db="EMBL/GenBank/DDBJ databases">
        <authorList>
            <person name="Kallberg Y."/>
            <person name="Tangrot J."/>
            <person name="Rosling A."/>
        </authorList>
    </citation>
    <scope>NUCLEOTIDE SEQUENCE</scope>
    <source>
        <strain evidence="2">BR232B</strain>
    </source>
</reference>
<dbReference type="EMBL" id="CAJVPI010000791">
    <property type="protein sequence ID" value="CAG8572475.1"/>
    <property type="molecule type" value="Genomic_DNA"/>
</dbReference>
<organism evidence="2 3">
    <name type="scientific">Paraglomus brasilianum</name>
    <dbReference type="NCBI Taxonomy" id="144538"/>
    <lineage>
        <taxon>Eukaryota</taxon>
        <taxon>Fungi</taxon>
        <taxon>Fungi incertae sedis</taxon>
        <taxon>Mucoromycota</taxon>
        <taxon>Glomeromycotina</taxon>
        <taxon>Glomeromycetes</taxon>
        <taxon>Paraglomerales</taxon>
        <taxon>Paraglomeraceae</taxon>
        <taxon>Paraglomus</taxon>
    </lineage>
</organism>
<feature type="region of interest" description="Disordered" evidence="1">
    <location>
        <begin position="1"/>
        <end position="37"/>
    </location>
</feature>
<comment type="caution">
    <text evidence="2">The sequence shown here is derived from an EMBL/GenBank/DDBJ whole genome shotgun (WGS) entry which is preliminary data.</text>
</comment>
<sequence length="57" mass="6190">MVVPLTEQITSKNHEESGTTAKPRVSDSTRNGDILAHSSTGRVISCLREAKPRLENA</sequence>
<name>A0A9N9BP76_9GLOM</name>
<keyword evidence="3" id="KW-1185">Reference proteome</keyword>
<protein>
    <submittedName>
        <fullName evidence="2">3850_t:CDS:1</fullName>
    </submittedName>
</protein>
<evidence type="ECO:0000313" key="3">
    <source>
        <dbReference type="Proteomes" id="UP000789739"/>
    </source>
</evidence>
<feature type="compositionally biased region" description="Polar residues" evidence="1">
    <location>
        <begin position="26"/>
        <end position="37"/>
    </location>
</feature>
<dbReference type="AlphaFoldDB" id="A0A9N9BP76"/>
<evidence type="ECO:0000256" key="1">
    <source>
        <dbReference type="SAM" id="MobiDB-lite"/>
    </source>
</evidence>
<evidence type="ECO:0000313" key="2">
    <source>
        <dbReference type="EMBL" id="CAG8572475.1"/>
    </source>
</evidence>
<dbReference type="Proteomes" id="UP000789739">
    <property type="component" value="Unassembled WGS sequence"/>
</dbReference>
<gene>
    <name evidence="2" type="ORF">PBRASI_LOCUS6175</name>
</gene>
<accession>A0A9N9BP76</accession>